<feature type="active site" description="Glycyl thioester intermediate" evidence="6">
    <location>
        <position position="107"/>
    </location>
</feature>
<dbReference type="InterPro" id="IPR030661">
    <property type="entry name" value="Uba2"/>
</dbReference>
<dbReference type="SUPFAM" id="SSF69572">
    <property type="entry name" value="Activating enzymes of the ubiquitin-like proteins"/>
    <property type="match status" value="1"/>
</dbReference>
<keyword evidence="4 5" id="KW-0067">ATP-binding</keyword>
<dbReference type="InterPro" id="IPR028077">
    <property type="entry name" value="UAE_UbL_dom"/>
</dbReference>
<keyword evidence="2 5" id="KW-0547">Nucleotide-binding</keyword>
<dbReference type="Gene3D" id="3.10.290.20">
    <property type="entry name" value="Ubiquitin-like 2 activating enzyme e1b. Chain: B, domain 3"/>
    <property type="match status" value="1"/>
</dbReference>
<evidence type="ECO:0000256" key="4">
    <source>
        <dbReference type="ARBA" id="ARBA00022840"/>
    </source>
</evidence>
<dbReference type="EMBL" id="MU069599">
    <property type="protein sequence ID" value="KAF5837889.1"/>
    <property type="molecule type" value="Genomic_DNA"/>
</dbReference>
<evidence type="ECO:0000256" key="3">
    <source>
        <dbReference type="ARBA" id="ARBA00022786"/>
    </source>
</evidence>
<protein>
    <recommendedName>
        <fullName evidence="5">SUMO-activating enzyme subunit</fullName>
    </recommendedName>
</protein>
<feature type="compositionally biased region" description="Basic and acidic residues" evidence="7">
    <location>
        <begin position="527"/>
        <end position="541"/>
    </location>
</feature>
<feature type="compositionally biased region" description="Basic and acidic residues" evidence="7">
    <location>
        <begin position="170"/>
        <end position="184"/>
    </location>
</feature>
<feature type="region of interest" description="Disordered" evidence="7">
    <location>
        <begin position="139"/>
        <end position="184"/>
    </location>
</feature>
<evidence type="ECO:0000313" key="11">
    <source>
        <dbReference type="EMBL" id="KAF5837889.1"/>
    </source>
</evidence>
<evidence type="ECO:0000256" key="2">
    <source>
        <dbReference type="ARBA" id="ARBA00022741"/>
    </source>
</evidence>
<keyword evidence="12" id="KW-1185">Reference proteome</keyword>
<reference evidence="11" key="1">
    <citation type="submission" date="2017-08" db="EMBL/GenBank/DDBJ databases">
        <authorList>
            <person name="Polle J.E."/>
            <person name="Barry K."/>
            <person name="Cushman J."/>
            <person name="Schmutz J."/>
            <person name="Tran D."/>
            <person name="Hathwaick L.T."/>
            <person name="Yim W.C."/>
            <person name="Jenkins J."/>
            <person name="Mckie-Krisberg Z.M."/>
            <person name="Prochnik S."/>
            <person name="Lindquist E."/>
            <person name="Dockter R.B."/>
            <person name="Adam C."/>
            <person name="Molina H."/>
            <person name="Bunkerborg J."/>
            <person name="Jin E."/>
            <person name="Buchheim M."/>
            <person name="Magnuson J."/>
        </authorList>
    </citation>
    <scope>NUCLEOTIDE SEQUENCE</scope>
    <source>
        <strain evidence="11">CCAP 19/18</strain>
    </source>
</reference>
<feature type="domain" description="Ubiquitin-activating enzyme SCCH" evidence="9">
    <location>
        <begin position="285"/>
        <end position="325"/>
    </location>
</feature>
<dbReference type="Pfam" id="PF00899">
    <property type="entry name" value="ThiF"/>
    <property type="match status" value="1"/>
</dbReference>
<evidence type="ECO:0000259" key="8">
    <source>
        <dbReference type="Pfam" id="PF00899"/>
    </source>
</evidence>
<organism evidence="11 12">
    <name type="scientific">Dunaliella salina</name>
    <name type="common">Green alga</name>
    <name type="synonym">Protococcus salinus</name>
    <dbReference type="NCBI Taxonomy" id="3046"/>
    <lineage>
        <taxon>Eukaryota</taxon>
        <taxon>Viridiplantae</taxon>
        <taxon>Chlorophyta</taxon>
        <taxon>core chlorophytes</taxon>
        <taxon>Chlorophyceae</taxon>
        <taxon>CS clade</taxon>
        <taxon>Chlamydomonadales</taxon>
        <taxon>Dunaliellaceae</taxon>
        <taxon>Dunaliella</taxon>
    </lineage>
</organism>
<evidence type="ECO:0000259" key="10">
    <source>
        <dbReference type="Pfam" id="PF14732"/>
    </source>
</evidence>
<dbReference type="InterPro" id="IPR033127">
    <property type="entry name" value="UBQ-activ_enz_E1_Cys_AS"/>
</dbReference>
<dbReference type="InterPro" id="IPR023318">
    <property type="entry name" value="Ub_act_enz_dom_a_sf"/>
</dbReference>
<dbReference type="InterPro" id="IPR045886">
    <property type="entry name" value="ThiF/MoeB/HesA"/>
</dbReference>
<evidence type="ECO:0000259" key="9">
    <source>
        <dbReference type="Pfam" id="PF10585"/>
    </source>
</evidence>
<dbReference type="Pfam" id="PF10585">
    <property type="entry name" value="UBA_E1_SCCH"/>
    <property type="match status" value="1"/>
</dbReference>
<dbReference type="Proteomes" id="UP000815325">
    <property type="component" value="Unassembled WGS sequence"/>
</dbReference>
<feature type="region of interest" description="Disordered" evidence="7">
    <location>
        <begin position="509"/>
        <end position="591"/>
    </location>
</feature>
<comment type="caution">
    <text evidence="11">The sequence shown here is derived from an EMBL/GenBank/DDBJ whole genome shotgun (WGS) entry which is preliminary data.</text>
</comment>
<keyword evidence="5" id="KW-0862">Zinc</keyword>
<name>A0ABQ7GTF2_DUNSA</name>
<proteinExistence type="inferred from homology"/>
<comment type="subunit">
    <text evidence="5">Heterodimer.</text>
</comment>
<comment type="pathway">
    <text evidence="5">Protein modification; protein sumoylation.</text>
</comment>
<sequence>MCTELIINVTASAPRGIKTNASITAHHANVKEAQFGVDFIKGFSIILNGLDNLEARRHVNRLAMAAEVPLVESGTAGYLGQVTVHLKNRTECFECTPKSAPKTYPICTLRNTPDKPIHCVVWAKDLLFSRLFGRSDEVTDLDDPGANEGSAGQKEGQQSTSNGAGGSDTTQDKDQNADQKSVREGEPPLDYAVRIFQRAFTQDIERLAAVQTVWTKRAPPKPLYLSQLLPEGPAAALQPVGQAQATPTSVCKCLGLSNPNEKWSPRDAARVFLASVCAYFEKRPAEVGSLTFDKDDDLAVEFVTAASALRSFNYDIPTQSLFDAKGMAGNIIHAIATTNAIISGLIVIEAIKILAGAPSALRSTYLNEQPSSKRLLGPNKPEAPKPECLACGTATLTLRANVHTLTLGTLVSQVLKRHLAVNVPFLTCGDFMYEEGDGLEEDEVASYRSMLPRAISKLPGGGLQGGSILNVSDESQHLKFDMIIQHQEDLPEEEAPEGFILEGSAPKPQELRQQSLAASGEGVAQEKQQEDQRKTPAHKVDASGAVDLISDGEEEVARRQQGSKRGAGAGNEEGPSKRARRDQTEEAIVLD</sequence>
<dbReference type="Pfam" id="PF14732">
    <property type="entry name" value="UAE_UbL"/>
    <property type="match status" value="1"/>
</dbReference>
<evidence type="ECO:0000256" key="6">
    <source>
        <dbReference type="PROSITE-ProRule" id="PRU10132"/>
    </source>
</evidence>
<evidence type="ECO:0000256" key="7">
    <source>
        <dbReference type="SAM" id="MobiDB-lite"/>
    </source>
</evidence>
<dbReference type="InterPro" id="IPR000594">
    <property type="entry name" value="ThiF_NAD_FAD-bd"/>
</dbReference>
<dbReference type="PANTHER" id="PTHR10953:SF5">
    <property type="entry name" value="SUMO-ACTIVATING ENZYME SUBUNIT 2"/>
    <property type="match status" value="1"/>
</dbReference>
<feature type="domain" description="Ubiquitin/SUMO-activating enzyme ubiquitin-like" evidence="10">
    <location>
        <begin position="398"/>
        <end position="490"/>
    </location>
</feature>
<accession>A0ABQ7GTF2</accession>
<feature type="domain" description="THIF-type NAD/FAD binding fold" evidence="8">
    <location>
        <begin position="9"/>
        <end position="388"/>
    </location>
</feature>
<comment type="similarity">
    <text evidence="1 5">Belongs to the ubiquitin-activating E1 family.</text>
</comment>
<dbReference type="InterPro" id="IPR019572">
    <property type="entry name" value="UBA_E1_SCCH"/>
</dbReference>
<evidence type="ECO:0000256" key="5">
    <source>
        <dbReference type="PIRNR" id="PIRNR039133"/>
    </source>
</evidence>
<dbReference type="PIRSF" id="PIRSF039133">
    <property type="entry name" value="SUMO_E1B"/>
    <property type="match status" value="1"/>
</dbReference>
<keyword evidence="3 5" id="KW-0833">Ubl conjugation pathway</keyword>
<dbReference type="Gene3D" id="1.10.10.520">
    <property type="entry name" value="Ubiquitin activating enzymes (Uba3). Chain: B, domain 2"/>
    <property type="match status" value="1"/>
</dbReference>
<dbReference type="InterPro" id="IPR035985">
    <property type="entry name" value="Ubiquitin-activating_enz"/>
</dbReference>
<dbReference type="PANTHER" id="PTHR10953">
    <property type="entry name" value="UBIQUITIN-ACTIVATING ENZYME E1"/>
    <property type="match status" value="1"/>
</dbReference>
<evidence type="ECO:0000313" key="12">
    <source>
        <dbReference type="Proteomes" id="UP000815325"/>
    </source>
</evidence>
<keyword evidence="5" id="KW-0479">Metal-binding</keyword>
<gene>
    <name evidence="11" type="ORF">DUNSADRAFT_3722</name>
</gene>
<evidence type="ECO:0000256" key="1">
    <source>
        <dbReference type="ARBA" id="ARBA00005673"/>
    </source>
</evidence>
<dbReference type="PROSITE" id="PS00865">
    <property type="entry name" value="UBIQUITIN_ACTIVAT_2"/>
    <property type="match status" value="1"/>
</dbReference>